<accession>A0A9D3WQ46</accession>
<dbReference type="PROSITE" id="PS51704">
    <property type="entry name" value="GP_PDE"/>
    <property type="match status" value="1"/>
</dbReference>
<feature type="transmembrane region" description="Helical" evidence="8">
    <location>
        <begin position="86"/>
        <end position="110"/>
    </location>
</feature>
<feature type="transmembrane region" description="Helical" evidence="8">
    <location>
        <begin position="166"/>
        <end position="186"/>
    </location>
</feature>
<keyword evidence="7" id="KW-0325">Glycoprotein</keyword>
<feature type="domain" description="GP-PDE" evidence="9">
    <location>
        <begin position="272"/>
        <end position="526"/>
    </location>
</feature>
<evidence type="ECO:0000256" key="3">
    <source>
        <dbReference type="ARBA" id="ARBA00022692"/>
    </source>
</evidence>
<reference evidence="10" key="1">
    <citation type="submission" date="2021-09" db="EMBL/GenBank/DDBJ databases">
        <title>The genome of Mauremys mutica provides insights into the evolution of semi-aquatic lifestyle.</title>
        <authorList>
            <person name="Gong S."/>
            <person name="Gao Y."/>
        </authorList>
    </citation>
    <scope>NUCLEOTIDE SEQUENCE</scope>
    <source>
        <strain evidence="10">MM-2020</strain>
        <tissue evidence="10">Muscle</tissue>
    </source>
</reference>
<keyword evidence="11" id="KW-1185">Reference proteome</keyword>
<dbReference type="Proteomes" id="UP000827986">
    <property type="component" value="Unassembled WGS sequence"/>
</dbReference>
<comment type="similarity">
    <text evidence="2">Belongs to the glycerophosphoryl diester phosphodiesterase family.</text>
</comment>
<dbReference type="PANTHER" id="PTHR23344">
    <property type="entry name" value="GLYCEROPHOSPHORYL DIESTER PHOSPHODIESTERASE"/>
    <property type="match status" value="1"/>
</dbReference>
<organism evidence="10 11">
    <name type="scientific">Mauremys mutica</name>
    <name type="common">yellowpond turtle</name>
    <dbReference type="NCBI Taxonomy" id="74926"/>
    <lineage>
        <taxon>Eukaryota</taxon>
        <taxon>Metazoa</taxon>
        <taxon>Chordata</taxon>
        <taxon>Craniata</taxon>
        <taxon>Vertebrata</taxon>
        <taxon>Euteleostomi</taxon>
        <taxon>Archelosauria</taxon>
        <taxon>Testudinata</taxon>
        <taxon>Testudines</taxon>
        <taxon>Cryptodira</taxon>
        <taxon>Durocryptodira</taxon>
        <taxon>Testudinoidea</taxon>
        <taxon>Geoemydidae</taxon>
        <taxon>Geoemydinae</taxon>
        <taxon>Mauremys</taxon>
    </lineage>
</organism>
<evidence type="ECO:0000256" key="7">
    <source>
        <dbReference type="ARBA" id="ARBA00023180"/>
    </source>
</evidence>
<keyword evidence="6 8" id="KW-0472">Membrane</keyword>
<evidence type="ECO:0000313" key="10">
    <source>
        <dbReference type="EMBL" id="KAH1165092.1"/>
    </source>
</evidence>
<dbReference type="EMBL" id="JAHDVG010000488">
    <property type="protein sequence ID" value="KAH1165092.1"/>
    <property type="molecule type" value="Genomic_DNA"/>
</dbReference>
<evidence type="ECO:0000256" key="2">
    <source>
        <dbReference type="ARBA" id="ARBA00007277"/>
    </source>
</evidence>
<feature type="transmembrane region" description="Helical" evidence="8">
    <location>
        <begin position="537"/>
        <end position="559"/>
    </location>
</feature>
<dbReference type="SUPFAM" id="SSF51695">
    <property type="entry name" value="PLC-like phosphodiesterases"/>
    <property type="match status" value="1"/>
</dbReference>
<proteinExistence type="inferred from homology"/>
<dbReference type="GO" id="GO:0008889">
    <property type="term" value="F:glycerophosphodiester phosphodiesterase activity"/>
    <property type="evidence" value="ECO:0007669"/>
    <property type="project" value="TreeGrafter"/>
</dbReference>
<dbReference type="GO" id="GO:0005886">
    <property type="term" value="C:plasma membrane"/>
    <property type="evidence" value="ECO:0007669"/>
    <property type="project" value="TreeGrafter"/>
</dbReference>
<gene>
    <name evidence="10" type="ORF">KIL84_022651</name>
</gene>
<dbReference type="Gene3D" id="3.20.20.190">
    <property type="entry name" value="Phosphatidylinositol (PI) phosphodiesterase"/>
    <property type="match status" value="1"/>
</dbReference>
<comment type="caution">
    <text evidence="10">The sequence shown here is derived from an EMBL/GenBank/DDBJ whole genome shotgun (WGS) entry which is preliminary data.</text>
</comment>
<sequence>MPSHWGHAGPQTPGCPVPPSHVLSSHAGVLTPQGSAVQGTQTCCMAKSPGCCPGCCHGCATCLLGLYSCRWAKNKRKGLRTTKCDCSWFFFLFCVCLFALVWLYHALILLNDFHNFNEFLFRQTQWWVDWSLPLLGVTVLLVTYSALLLVLALCLQLCGQPLKLHCLHKCLLILTALVVAAGFVALDVKWAEQWQSARISLQATGPFLHIGAVAGVTLLAWPVADCFYCTRHAAPKVLLLLAYFGVTIALYLAPLMISSPCLMEENQLPPKPALAGHRGAPMLAPENTLMSFQNSVGCDVRVFETDVMVSADGIPFLMHDETLTRTTNVREVFPARATMNGTAFNWTDLQQLDAGSWFLEKNPFRSVQGLSSEAQVQVRAQKIPSLQQVLQEAKQHNVSIMFDLRPENHTDYQSFVNVTVETILRSGIPPQLILWLPDGFREQVRQQAPGFQQIYGLKSSWNETESPLRVNLPYQDVSTEQIGRYRQDNVSVNLYVVNEPWLFSVLWCAGAGSVTTNACQVLKEMKRPLWLLPRSTYLMVWIVTDCVSFLLILSAFLLLQKCSRRKEPAGSKTEVLLTKINSLMQE</sequence>
<evidence type="ECO:0000256" key="4">
    <source>
        <dbReference type="ARBA" id="ARBA00022801"/>
    </source>
</evidence>
<feature type="transmembrane region" description="Helical" evidence="8">
    <location>
        <begin position="206"/>
        <end position="230"/>
    </location>
</feature>
<evidence type="ECO:0000259" key="9">
    <source>
        <dbReference type="PROSITE" id="PS51704"/>
    </source>
</evidence>
<dbReference type="Pfam" id="PF03009">
    <property type="entry name" value="GDPD"/>
    <property type="match status" value="1"/>
</dbReference>
<dbReference type="InterPro" id="IPR030395">
    <property type="entry name" value="GP_PDE_dom"/>
</dbReference>
<evidence type="ECO:0000313" key="11">
    <source>
        <dbReference type="Proteomes" id="UP000827986"/>
    </source>
</evidence>
<dbReference type="AlphaFoldDB" id="A0A9D3WQ46"/>
<keyword evidence="4" id="KW-0378">Hydrolase</keyword>
<evidence type="ECO:0000256" key="6">
    <source>
        <dbReference type="ARBA" id="ARBA00023136"/>
    </source>
</evidence>
<protein>
    <recommendedName>
        <fullName evidence="9">GP-PDE domain-containing protein</fullName>
    </recommendedName>
</protein>
<evidence type="ECO:0000256" key="5">
    <source>
        <dbReference type="ARBA" id="ARBA00022989"/>
    </source>
</evidence>
<comment type="subcellular location">
    <subcellularLocation>
        <location evidence="1">Membrane</location>
        <topology evidence="1">Multi-pass membrane protein</topology>
    </subcellularLocation>
</comment>
<dbReference type="InterPro" id="IPR017946">
    <property type="entry name" value="PLC-like_Pdiesterase_TIM-brl"/>
</dbReference>
<feature type="transmembrane region" description="Helical" evidence="8">
    <location>
        <begin position="237"/>
        <end position="257"/>
    </location>
</feature>
<name>A0A9D3WQ46_9SAUR</name>
<feature type="transmembrane region" description="Helical" evidence="8">
    <location>
        <begin position="130"/>
        <end position="154"/>
    </location>
</feature>
<dbReference type="GO" id="GO:0006629">
    <property type="term" value="P:lipid metabolic process"/>
    <property type="evidence" value="ECO:0007669"/>
    <property type="project" value="InterPro"/>
</dbReference>
<evidence type="ECO:0000256" key="8">
    <source>
        <dbReference type="SAM" id="Phobius"/>
    </source>
</evidence>
<keyword evidence="5 8" id="KW-1133">Transmembrane helix</keyword>
<evidence type="ECO:0000256" key="1">
    <source>
        <dbReference type="ARBA" id="ARBA00004141"/>
    </source>
</evidence>
<keyword evidence="3 8" id="KW-0812">Transmembrane</keyword>
<dbReference type="PANTHER" id="PTHR23344:SF1">
    <property type="entry name" value="GLYCEROPHOSPHOINOSITOL INOSITOLPHOSPHODIESTERASE GDPD2"/>
    <property type="match status" value="1"/>
</dbReference>